<organism evidence="3 4">
    <name type="scientific">Stella humosa</name>
    <dbReference type="NCBI Taxonomy" id="94"/>
    <lineage>
        <taxon>Bacteria</taxon>
        <taxon>Pseudomonadati</taxon>
        <taxon>Pseudomonadota</taxon>
        <taxon>Alphaproteobacteria</taxon>
        <taxon>Rhodospirillales</taxon>
        <taxon>Stellaceae</taxon>
        <taxon>Stella</taxon>
    </lineage>
</organism>
<keyword evidence="4" id="KW-1185">Reference proteome</keyword>
<keyword evidence="1" id="KW-0812">Transmembrane</keyword>
<keyword evidence="1" id="KW-0472">Membrane</keyword>
<name>A0A3N1M730_9PROT</name>
<dbReference type="Pfam" id="PF07835">
    <property type="entry name" value="COX4_pro_2"/>
    <property type="match status" value="1"/>
</dbReference>
<protein>
    <submittedName>
        <fullName evidence="3">Aa3 type cytochrome c oxidase subunit IV</fullName>
    </submittedName>
</protein>
<feature type="domain" description="Cytochrome c oxidase subunit IV bacterial aa3 type" evidence="2">
    <location>
        <begin position="16"/>
        <end position="46"/>
    </location>
</feature>
<feature type="transmembrane region" description="Helical" evidence="1">
    <location>
        <begin position="27"/>
        <end position="46"/>
    </location>
</feature>
<sequence length="47" mass="5460">MGILMAANKFEAVEREHREFWNSFVRFSTWTTAIVIALLALMAIFLI</sequence>
<dbReference type="EMBL" id="RJKX01000013">
    <property type="protein sequence ID" value="ROP99507.1"/>
    <property type="molecule type" value="Genomic_DNA"/>
</dbReference>
<reference evidence="3 4" key="1">
    <citation type="submission" date="2018-11" db="EMBL/GenBank/DDBJ databases">
        <title>Genomic Encyclopedia of Type Strains, Phase IV (KMG-IV): sequencing the most valuable type-strain genomes for metagenomic binning, comparative biology and taxonomic classification.</title>
        <authorList>
            <person name="Goeker M."/>
        </authorList>
    </citation>
    <scope>NUCLEOTIDE SEQUENCE [LARGE SCALE GENOMIC DNA]</scope>
    <source>
        <strain evidence="3 4">DSM 5900</strain>
    </source>
</reference>
<accession>A0A3N1M730</accession>
<evidence type="ECO:0000259" key="2">
    <source>
        <dbReference type="Pfam" id="PF07835"/>
    </source>
</evidence>
<dbReference type="InterPro" id="IPR036596">
    <property type="entry name" value="Cyt-C_aa3_sf"/>
</dbReference>
<evidence type="ECO:0000256" key="1">
    <source>
        <dbReference type="SAM" id="Phobius"/>
    </source>
</evidence>
<keyword evidence="1" id="KW-1133">Transmembrane helix</keyword>
<proteinExistence type="predicted"/>
<dbReference type="InterPro" id="IPR012422">
    <property type="entry name" value="Cyt_c_oxidase_su4_bac-aa3"/>
</dbReference>
<comment type="caution">
    <text evidence="3">The sequence shown here is derived from an EMBL/GenBank/DDBJ whole genome shotgun (WGS) entry which is preliminary data.</text>
</comment>
<evidence type="ECO:0000313" key="4">
    <source>
        <dbReference type="Proteomes" id="UP000278222"/>
    </source>
</evidence>
<dbReference type="AlphaFoldDB" id="A0A3N1M730"/>
<evidence type="ECO:0000313" key="3">
    <source>
        <dbReference type="EMBL" id="ROP99507.1"/>
    </source>
</evidence>
<dbReference type="Proteomes" id="UP000278222">
    <property type="component" value="Unassembled WGS sequence"/>
</dbReference>
<gene>
    <name evidence="3" type="ORF">EDC65_1286</name>
</gene>
<dbReference type="SUPFAM" id="SSF81469">
    <property type="entry name" value="Bacterial aa3 type cytochrome c oxidase subunit IV"/>
    <property type="match status" value="1"/>
</dbReference>
<dbReference type="Gene3D" id="1.20.5.160">
    <property type="entry name" value="Bacterial aa3 type cytochrome c oxidase subunit IV"/>
    <property type="match status" value="1"/>
</dbReference>